<proteinExistence type="predicted"/>
<dbReference type="Proteomes" id="UP001301350">
    <property type="component" value="Unassembled WGS sequence"/>
</dbReference>
<evidence type="ECO:0000256" key="6">
    <source>
        <dbReference type="SAM" id="MobiDB-lite"/>
    </source>
</evidence>
<keyword evidence="2" id="KW-0812">Transmembrane</keyword>
<sequence length="1653" mass="178087">MVASAATASVGRDVRLGRVRRLLPRVGLAFGRTQVTEQGTAPSGTLGEVRVRLALEPLRWLMQRGGARVCVEIDRARVRVQQRRAGQWDFGLPEAPAAVHGKADTATSTSAAPPVTLHSLSLHHSQAWLQSVGAGEYDYGRESHRLVGIHGDIHFSGRMDTAKGVLRGRHGHCGTMNAALDLSLTAGTATVQLELAAVPSRTVASLVNLPLLCERGVVYGNTSLVFRPGAAAPEMSGAGRLEGVSMRIAPDAPVFRDLTGRLRFDDTVVILEGPSGFYGSLPVTMVGTIDVVREYNVIGFVRRVEVNEALETFKVESAMPVRGSLKAEVRMYGPLERPIIDGTATLIGGDCAVDKVPVAQVLAEFQFDPAAMRLEVSRIEGRIRGSGSHQGTLLGRGRAVLRMPPSTTTDTDGGGGGGGSSAAAGDDDDLFKRAARLRELDGTRDGMYWEVLVRDVAVGDLLQWYAPRNQVETASVVDPVALMSVHAVIAGPLQNALLRADWRAMGVAPPGFTEADVEAAVAASTGDSTNPFGHASGTMVMPLSGNAASGQRLDLDVDIRGVDARRVYWTEALPPGPRALLSTRFEASARLVHRPGAPVELLAADEHRSGSGASVLERAHARLDVRRLQLNDFQYAPRMHGQVQYNTRAGFSLVAVPYREEEEVPGGSSSPSPLTPEAPGHLPGRPEYWVEVRADPTFRQELVARLCCGRFAVDASLRHGTHALLRAENVPLAELTSADFPLSGMADVNASLDLQAQRGSGSFALRQLVFDTFRCDAFRGDVHWLDRTLYVPSSVLLQGASEYRVDGMLARGDSASPPSWRVRVAIPSGDVADLVALANTADDARLRKRIQLNWSLPEHMTLMEKMWWFQDQLEANRAEEEREALEARRAATAAAAERQLSLLDLRGTYHGVAVASNSSDALWFDLQGEDWRLGPHALGAMRACGSLKAGSLQLERLSLENATTGASLTAEALLRADGAVNGAMTVRRLPMALVQSSMMGPVTLDGTLSAEARLDGSVTAPALSGDVRWHRARINDRALRNTRARLRCENARCQFVASAGVGPSPEEEGLQGILRKALGRRASDDGGDDAVQLPLGPDFWQHTSPPDRSDRVLRLQGTVPLNLAHPLQRLSLEDWSSLARLLPLDMQQLLTDGEGSNALDVRMSIGQEALTLLSALWPQSPLSGGRADWWARVSGSVSAPQVAARVRLANARLWPVELTDPVENLSGEAELRDGLLAFKSCSAVLNGRTLSLHGTLPWSDADVVPKPAAAAAAEGARDSPSPLTFTVENAVLRVRDRYNGRLSCRLIATGSVREPILSGTVSMYGGAIVTLPGKNAPRKPDRAHYTSGAGTASPPAEPENPFQPLLEQGFPDVRFRQLRVALGRNLRFIFPFVFNFGIQGDVRVDGRLSDLRPSGTVQIRDGSVNALGNRMRVSRLGENVVTFVPRKEAGRSPLDPLVTLTLSESARYSVRIRGTRLSQWMSGVNVFDAEGTRLDRSQLSRAIDRQLSPAQADSVLRSGGSMALKTFLHSYSLQGSWAGGRILWQLGPSLFTGRVGADAGAAASGGGGGRGRIQLLRLEDLGMYSEIESGSFSLGFSKAFGGRGITSFSYRPSKRFRMDYGELDDGDRFLRTEIYFQGDSDLAARSEDIPDFD</sequence>
<evidence type="ECO:0000259" key="7">
    <source>
        <dbReference type="Pfam" id="PF04357"/>
    </source>
</evidence>
<feature type="compositionally biased region" description="Low complexity" evidence="6">
    <location>
        <begin position="665"/>
        <end position="677"/>
    </location>
</feature>
<feature type="region of interest" description="Disordered" evidence="6">
    <location>
        <begin position="402"/>
        <end position="425"/>
    </location>
</feature>
<reference evidence="8 9" key="1">
    <citation type="submission" date="2022-07" db="EMBL/GenBank/DDBJ databases">
        <title>Genome-wide signatures of adaptation to extreme environments.</title>
        <authorList>
            <person name="Cho C.H."/>
            <person name="Yoon H.S."/>
        </authorList>
    </citation>
    <scope>NUCLEOTIDE SEQUENCE [LARGE SCALE GENOMIC DNA]</scope>
    <source>
        <strain evidence="8 9">DBV 063 E5</strain>
    </source>
</reference>
<evidence type="ECO:0000256" key="1">
    <source>
        <dbReference type="ARBA" id="ARBA00004167"/>
    </source>
</evidence>
<feature type="coiled-coil region" evidence="5">
    <location>
        <begin position="870"/>
        <end position="897"/>
    </location>
</feature>
<organism evidence="8 9">
    <name type="scientific">Cyanidium caldarium</name>
    <name type="common">Red alga</name>
    <dbReference type="NCBI Taxonomy" id="2771"/>
    <lineage>
        <taxon>Eukaryota</taxon>
        <taxon>Rhodophyta</taxon>
        <taxon>Bangiophyceae</taxon>
        <taxon>Cyanidiales</taxon>
        <taxon>Cyanidiaceae</taxon>
        <taxon>Cyanidium</taxon>
    </lineage>
</organism>
<dbReference type="PANTHER" id="PTHR34457">
    <property type="entry name" value="EMBRYO DEFECTIVE 2410"/>
    <property type="match status" value="1"/>
</dbReference>
<dbReference type="Pfam" id="PF04357">
    <property type="entry name" value="TamB"/>
    <property type="match status" value="1"/>
</dbReference>
<dbReference type="InterPro" id="IPR007452">
    <property type="entry name" value="TamB_C"/>
</dbReference>
<evidence type="ECO:0000256" key="4">
    <source>
        <dbReference type="ARBA" id="ARBA00023136"/>
    </source>
</evidence>
<comment type="subcellular location">
    <subcellularLocation>
        <location evidence="1">Membrane</location>
        <topology evidence="1">Single-pass membrane protein</topology>
    </subcellularLocation>
</comment>
<keyword evidence="5" id="KW-0175">Coiled coil</keyword>
<feature type="region of interest" description="Disordered" evidence="6">
    <location>
        <begin position="1335"/>
        <end position="1363"/>
    </location>
</feature>
<dbReference type="EMBL" id="JANCYW010000004">
    <property type="protein sequence ID" value="KAK4535231.1"/>
    <property type="molecule type" value="Genomic_DNA"/>
</dbReference>
<keyword evidence="9" id="KW-1185">Reference proteome</keyword>
<keyword evidence="4" id="KW-0472">Membrane</keyword>
<dbReference type="InterPro" id="IPR053022">
    <property type="entry name" value="Chloroplast_translocon_comp"/>
</dbReference>
<evidence type="ECO:0000313" key="8">
    <source>
        <dbReference type="EMBL" id="KAK4535231.1"/>
    </source>
</evidence>
<keyword evidence="3" id="KW-1133">Transmembrane helix</keyword>
<accession>A0AAV9IT21</accession>
<name>A0AAV9IT21_CYACA</name>
<evidence type="ECO:0000256" key="5">
    <source>
        <dbReference type="SAM" id="Coils"/>
    </source>
</evidence>
<dbReference type="GO" id="GO:0009306">
    <property type="term" value="P:protein secretion"/>
    <property type="evidence" value="ECO:0007669"/>
    <property type="project" value="InterPro"/>
</dbReference>
<feature type="region of interest" description="Disordered" evidence="6">
    <location>
        <begin position="662"/>
        <end position="682"/>
    </location>
</feature>
<dbReference type="GO" id="GO:0005886">
    <property type="term" value="C:plasma membrane"/>
    <property type="evidence" value="ECO:0007669"/>
    <property type="project" value="InterPro"/>
</dbReference>
<evidence type="ECO:0000313" key="9">
    <source>
        <dbReference type="Proteomes" id="UP001301350"/>
    </source>
</evidence>
<comment type="caution">
    <text evidence="8">The sequence shown here is derived from an EMBL/GenBank/DDBJ whole genome shotgun (WGS) entry which is preliminary data.</text>
</comment>
<evidence type="ECO:0000256" key="3">
    <source>
        <dbReference type="ARBA" id="ARBA00022989"/>
    </source>
</evidence>
<dbReference type="PANTHER" id="PTHR34457:SF3">
    <property type="entry name" value="PROTEIN TIC236, CHLOROPLASTIC"/>
    <property type="match status" value="1"/>
</dbReference>
<feature type="domain" description="Translocation and assembly module TamB C-terminal" evidence="7">
    <location>
        <begin position="1246"/>
        <end position="1437"/>
    </location>
</feature>
<evidence type="ECO:0000256" key="2">
    <source>
        <dbReference type="ARBA" id="ARBA00022692"/>
    </source>
</evidence>
<gene>
    <name evidence="8" type="ORF">CDCA_CDCA04G1256</name>
</gene>
<protein>
    <recommendedName>
        <fullName evidence="7">Translocation and assembly module TamB C-terminal domain-containing protein</fullName>
    </recommendedName>
</protein>